<dbReference type="Gene3D" id="3.40.50.11860">
    <property type="entry name" value="Diphthamide synthesis DPH1/DPH2 domain 3"/>
    <property type="match status" value="1"/>
</dbReference>
<organism evidence="12 13">
    <name type="scientific">Dermatophagoides pteronyssinus</name>
    <name type="common">European house dust mite</name>
    <dbReference type="NCBI Taxonomy" id="6956"/>
    <lineage>
        <taxon>Eukaryota</taxon>
        <taxon>Metazoa</taxon>
        <taxon>Ecdysozoa</taxon>
        <taxon>Arthropoda</taxon>
        <taxon>Chelicerata</taxon>
        <taxon>Arachnida</taxon>
        <taxon>Acari</taxon>
        <taxon>Acariformes</taxon>
        <taxon>Sarcoptiformes</taxon>
        <taxon>Astigmata</taxon>
        <taxon>Psoroptidia</taxon>
        <taxon>Analgoidea</taxon>
        <taxon>Pyroglyphidae</taxon>
        <taxon>Dermatophagoidinae</taxon>
        <taxon>Dermatophagoides</taxon>
    </lineage>
</organism>
<dbReference type="NCBIfam" id="TIGR00322">
    <property type="entry name" value="diphth2_R"/>
    <property type="match status" value="1"/>
</dbReference>
<evidence type="ECO:0000256" key="2">
    <source>
        <dbReference type="ARBA" id="ARBA00010173"/>
    </source>
</evidence>
<keyword evidence="5 11" id="KW-0808">Transferase</keyword>
<dbReference type="Gene3D" id="3.40.50.11850">
    <property type="entry name" value="Diphthamide synthesis DPH1/DPH2 domain 2"/>
    <property type="match status" value="1"/>
</dbReference>
<dbReference type="InterPro" id="IPR035435">
    <property type="entry name" value="DPH1/DPH2_euk_archaea"/>
</dbReference>
<dbReference type="InterPro" id="IPR016435">
    <property type="entry name" value="DPH1/DPH2"/>
</dbReference>
<evidence type="ECO:0000256" key="4">
    <source>
        <dbReference type="ARBA" id="ARBA00021915"/>
    </source>
</evidence>
<evidence type="ECO:0000256" key="7">
    <source>
        <dbReference type="ARBA" id="ARBA00022723"/>
    </source>
</evidence>
<dbReference type="PANTHER" id="PTHR10762">
    <property type="entry name" value="DIPHTHAMIDE BIOSYNTHESIS PROTEIN"/>
    <property type="match status" value="1"/>
</dbReference>
<reference evidence="13" key="1">
    <citation type="submission" date="2025-08" db="UniProtKB">
        <authorList>
            <consortium name="RefSeq"/>
        </authorList>
    </citation>
    <scope>IDENTIFICATION</scope>
    <source>
        <strain evidence="13">Airmid</strain>
    </source>
</reference>
<dbReference type="GO" id="GO:0017183">
    <property type="term" value="P:protein histidyl modification to diphthamide"/>
    <property type="evidence" value="ECO:0007669"/>
    <property type="project" value="UniProtKB-UniRule"/>
</dbReference>
<proteinExistence type="inferred from homology"/>
<dbReference type="SFLD" id="SFLDS00032">
    <property type="entry name" value="Radical_SAM_3-amino-3-carboxyp"/>
    <property type="match status" value="1"/>
</dbReference>
<evidence type="ECO:0000256" key="8">
    <source>
        <dbReference type="ARBA" id="ARBA00023004"/>
    </source>
</evidence>
<dbReference type="EC" id="2.5.1.108" evidence="3 11"/>
<gene>
    <name evidence="13" type="primary">LOC113794438</name>
</gene>
<keyword evidence="11" id="KW-0004">4Fe-4S</keyword>
<dbReference type="GO" id="GO:0051539">
    <property type="term" value="F:4 iron, 4 sulfur cluster binding"/>
    <property type="evidence" value="ECO:0007669"/>
    <property type="project" value="UniProtKB-UniRule"/>
</dbReference>
<evidence type="ECO:0000256" key="11">
    <source>
        <dbReference type="PIRNR" id="PIRNR004967"/>
    </source>
</evidence>
<comment type="cofactor">
    <cofactor evidence="11">
        <name>[4Fe-4S] cluster</name>
        <dbReference type="ChEBI" id="CHEBI:49883"/>
    </cofactor>
    <text evidence="11">Binds 1 [4Fe-4S] cluster per subunit. The cluster is coordinated with 3 cysteines and an exchangeable S-adenosyl-L-methionine.</text>
</comment>
<evidence type="ECO:0000313" key="13">
    <source>
        <dbReference type="RefSeq" id="XP_027200361.1"/>
    </source>
</evidence>
<dbReference type="GO" id="GO:0090560">
    <property type="term" value="F:2-(3-amino-3-carboxypropyl)histidine synthase activity"/>
    <property type="evidence" value="ECO:0007669"/>
    <property type="project" value="UniProtKB-UniRule"/>
</dbReference>
<keyword evidence="12" id="KW-1185">Reference proteome</keyword>
<comment type="catalytic activity">
    <reaction evidence="10 11">
        <text>L-histidyl-[translation elongation factor 2] + S-adenosyl-L-methionine = 2-[(3S)-amino-3-carboxypropyl]-L-histidyl-[translation elongation factor 2] + S-methyl-5'-thioadenosine + H(+)</text>
        <dbReference type="Rhea" id="RHEA:36783"/>
        <dbReference type="Rhea" id="RHEA-COMP:9748"/>
        <dbReference type="Rhea" id="RHEA-COMP:9749"/>
        <dbReference type="ChEBI" id="CHEBI:15378"/>
        <dbReference type="ChEBI" id="CHEBI:17509"/>
        <dbReference type="ChEBI" id="CHEBI:29979"/>
        <dbReference type="ChEBI" id="CHEBI:59789"/>
        <dbReference type="ChEBI" id="CHEBI:73995"/>
        <dbReference type="EC" id="2.5.1.108"/>
    </reaction>
</comment>
<keyword evidence="6 11" id="KW-0949">S-adenosyl-L-methionine</keyword>
<evidence type="ECO:0000256" key="5">
    <source>
        <dbReference type="ARBA" id="ARBA00022679"/>
    </source>
</evidence>
<dbReference type="InterPro" id="IPR042263">
    <property type="entry name" value="DPH1/DPH2_1"/>
</dbReference>
<dbReference type="GO" id="GO:0046872">
    <property type="term" value="F:metal ion binding"/>
    <property type="evidence" value="ECO:0007669"/>
    <property type="project" value="UniProtKB-KW"/>
</dbReference>
<name>A0A6P6Y5T3_DERPT</name>
<evidence type="ECO:0000256" key="1">
    <source>
        <dbReference type="ARBA" id="ARBA00005156"/>
    </source>
</evidence>
<dbReference type="Proteomes" id="UP000515146">
    <property type="component" value="Unplaced"/>
</dbReference>
<comment type="function">
    <text evidence="11">Catalyzes the first step of diphthamide biosynthesis, a post-translational modification of histidine which occurs in elongation factor 2.</text>
</comment>
<dbReference type="InterPro" id="IPR042264">
    <property type="entry name" value="DPH1/DPH2_2"/>
</dbReference>
<evidence type="ECO:0000256" key="3">
    <source>
        <dbReference type="ARBA" id="ARBA00012221"/>
    </source>
</evidence>
<dbReference type="KEGG" id="dpte:113794438"/>
<dbReference type="AlphaFoldDB" id="A0A6P6Y5T3"/>
<sequence length="377" mass="42298">MGDDAALERLSWLDAVRRTQLAANISALFPRNYNFEVPKTLRRLSETRSRSVCLQFPEGLMAWAESLAALFEEYGDGVENVYVIGDVTYGACCVDDLKAQFLRCDFLVHYAHSCLVPVSNCTVKCLYIFVEIALSSERFVKVASRFLNNALELAEDAEAHAPKKVALLATIQFSSVILKASAALAECCPHAAVSIPQCYPLTPGETLGCTSPVIDADVAIFVADGRFHIESAMMMNPAVRFYRYDPMQQVLFRETFNYELFHETRRAVLARFPKNRKIGVVLSTLGRQGSLRLAQRVLQKSKEAQRESVCLLLSEIKPQTIRRLGPLAFVNVGCPRLALDWGAEFFSQPFVSTFEFYKALADNESGVHVDLYIPRRW</sequence>
<keyword evidence="9" id="KW-0411">Iron-sulfur</keyword>
<dbReference type="InterPro" id="IPR042265">
    <property type="entry name" value="DPH1/DPH2_3"/>
</dbReference>
<evidence type="ECO:0000256" key="10">
    <source>
        <dbReference type="ARBA" id="ARBA00048403"/>
    </source>
</evidence>
<evidence type="ECO:0000313" key="12">
    <source>
        <dbReference type="Proteomes" id="UP000515146"/>
    </source>
</evidence>
<dbReference type="Pfam" id="PF01866">
    <property type="entry name" value="Diphthamide_syn"/>
    <property type="match status" value="1"/>
</dbReference>
<keyword evidence="7" id="KW-0479">Metal-binding</keyword>
<dbReference type="Gene3D" id="3.40.50.11840">
    <property type="entry name" value="Diphthamide synthesis DPH1/DPH2 domain 1"/>
    <property type="match status" value="1"/>
</dbReference>
<comment type="similarity">
    <text evidence="2 11">Belongs to the DPH1/DPH2 family. DPH1 subfamily.</text>
</comment>
<keyword evidence="8" id="KW-0408">Iron</keyword>
<dbReference type="FunFam" id="3.40.50.11840:FF:000001">
    <property type="entry name" value="2-(3-amino-3-carboxypropyl)histidine synthase subunit 1"/>
    <property type="match status" value="1"/>
</dbReference>
<evidence type="ECO:0000256" key="6">
    <source>
        <dbReference type="ARBA" id="ARBA00022691"/>
    </source>
</evidence>
<dbReference type="UniPathway" id="UPA00559"/>
<accession>A0A6P6Y5T3</accession>
<dbReference type="PIRSF" id="PIRSF004967">
    <property type="entry name" value="DPH1"/>
    <property type="match status" value="1"/>
</dbReference>
<dbReference type="OrthoDB" id="1649088at2759"/>
<comment type="pathway">
    <text evidence="1 11">Protein modification; peptidyl-diphthamide biosynthesis.</text>
</comment>
<dbReference type="RefSeq" id="XP_027200361.1">
    <property type="nucleotide sequence ID" value="XM_027344560.1"/>
</dbReference>
<evidence type="ECO:0000256" key="9">
    <source>
        <dbReference type="ARBA" id="ARBA00023014"/>
    </source>
</evidence>
<dbReference type="PANTHER" id="PTHR10762:SF1">
    <property type="entry name" value="2-(3-AMINO-3-CARBOXYPROPYL)HISTIDINE SYNTHASE SUBUNIT 1"/>
    <property type="match status" value="1"/>
</dbReference>
<dbReference type="InParanoid" id="A0A6P6Y5T3"/>
<protein>
    <recommendedName>
        <fullName evidence="4 11">2-(3-amino-3-carboxypropyl)histidine synthase subunit 1</fullName>
        <ecNumber evidence="3 11">2.5.1.108</ecNumber>
    </recommendedName>
</protein>